<evidence type="ECO:0000256" key="3">
    <source>
        <dbReference type="ARBA" id="ARBA00022927"/>
    </source>
</evidence>
<dbReference type="EMBL" id="DQID01000300">
    <property type="protein sequence ID" value="HCT15405.1"/>
    <property type="molecule type" value="Genomic_DNA"/>
</dbReference>
<keyword evidence="7" id="KW-0813">Transport</keyword>
<dbReference type="GO" id="GO:0043953">
    <property type="term" value="P:protein transport by the Tat complex"/>
    <property type="evidence" value="ECO:0007669"/>
    <property type="project" value="UniProtKB-UniRule"/>
</dbReference>
<dbReference type="PANTHER" id="PTHR30371">
    <property type="entry name" value="SEC-INDEPENDENT PROTEIN TRANSLOCASE PROTEIN TATC"/>
    <property type="match status" value="1"/>
</dbReference>
<comment type="subunit">
    <text evidence="7">The Tat system comprises two distinct complexes: a TatABC complex, containing multiple copies of TatA, TatB and TatC subunits, and a separate TatA complex, containing only TatA subunits. Substrates initially bind to the TatABC complex, which probably triggers association of the separate TatA complex to form the active translocon.</text>
</comment>
<feature type="transmembrane region" description="Helical" evidence="7">
    <location>
        <begin position="14"/>
        <end position="34"/>
    </location>
</feature>
<evidence type="ECO:0000313" key="10">
    <source>
        <dbReference type="Proteomes" id="UP000261739"/>
    </source>
</evidence>
<dbReference type="PRINTS" id="PR01840">
    <property type="entry name" value="TATCFAMILY"/>
</dbReference>
<comment type="function">
    <text evidence="7">Part of the twin-arginine translocation (Tat) system that transports large folded proteins containing a characteristic twin-arginine motif in their signal peptide across membranes. Together with TatB, TatC is part of a receptor directly interacting with Tat signal peptides.</text>
</comment>
<keyword evidence="7" id="KW-1003">Cell membrane</keyword>
<dbReference type="Pfam" id="PF00902">
    <property type="entry name" value="TatC"/>
    <property type="match status" value="1"/>
</dbReference>
<comment type="similarity">
    <text evidence="7">Belongs to the TatC family.</text>
</comment>
<keyword evidence="5 7" id="KW-0811">Translocation</keyword>
<proteinExistence type="inferred from homology"/>
<sequence length="311" mass="33525">MALIEHLKELRRRLLVALAAMLVGTILGFIWYGVSVGPVPSLGEILRGPYCALDPDLRFGSETGECRLLSTAPLEMFILRLKLGSIVGLVVSAPVWLGQLWGFITPGLKKNEKRWTRTFVAAATTLFILGAVLAYVVLIFAFEFLLSIGSEAQIAALTGTDYFNFVLILILLFGVSFEVPLVIVMLNLAGVLPYSAMKNKRRYIIVGLFIFAAVITPGQDPFSMSALAVTLCVLMEIAMQIARIHDKRKARRSGSDGAPVGIADDEGSQIAAAQPVSGARPVTTDRVAAPAPVRDAGPDRAFDYGSSDDIL</sequence>
<reference evidence="9 10" key="1">
    <citation type="journal article" date="2018" name="Nat. Biotechnol.">
        <title>A standardized bacterial taxonomy based on genome phylogeny substantially revises the tree of life.</title>
        <authorList>
            <person name="Parks D.H."/>
            <person name="Chuvochina M."/>
            <person name="Waite D.W."/>
            <person name="Rinke C."/>
            <person name="Skarshewski A."/>
            <person name="Chaumeil P.A."/>
            <person name="Hugenholtz P."/>
        </authorList>
    </citation>
    <scope>NUCLEOTIDE SEQUENCE [LARGE SCALE GENOMIC DNA]</scope>
    <source>
        <strain evidence="9">UBA11247</strain>
    </source>
</reference>
<gene>
    <name evidence="7 9" type="primary">tatC</name>
    <name evidence="9" type="ORF">DIW82_11670</name>
</gene>
<evidence type="ECO:0000256" key="6">
    <source>
        <dbReference type="ARBA" id="ARBA00023136"/>
    </source>
</evidence>
<feature type="region of interest" description="Disordered" evidence="8">
    <location>
        <begin position="273"/>
        <end position="311"/>
    </location>
</feature>
<dbReference type="HAMAP" id="MF_00902">
    <property type="entry name" value="TatC"/>
    <property type="match status" value="1"/>
</dbReference>
<dbReference type="PROSITE" id="PS01218">
    <property type="entry name" value="TATC"/>
    <property type="match status" value="1"/>
</dbReference>
<evidence type="ECO:0000256" key="5">
    <source>
        <dbReference type="ARBA" id="ARBA00023010"/>
    </source>
</evidence>
<dbReference type="InterPro" id="IPR002033">
    <property type="entry name" value="TatC"/>
</dbReference>
<feature type="transmembrane region" description="Helical" evidence="7">
    <location>
        <begin position="162"/>
        <end position="189"/>
    </location>
</feature>
<protein>
    <recommendedName>
        <fullName evidence="7">Sec-independent protein translocase protein TatC</fullName>
    </recommendedName>
</protein>
<feature type="transmembrane region" description="Helical" evidence="7">
    <location>
        <begin position="77"/>
        <end position="97"/>
    </location>
</feature>
<accession>A0A3D4T254</accession>
<keyword evidence="2 7" id="KW-0812">Transmembrane</keyword>
<dbReference type="GO" id="GO:0033281">
    <property type="term" value="C:TAT protein transport complex"/>
    <property type="evidence" value="ECO:0007669"/>
    <property type="project" value="UniProtKB-UniRule"/>
</dbReference>
<comment type="subcellular location">
    <subcellularLocation>
        <location evidence="7">Cell membrane</location>
        <topology evidence="7">Multi-pass membrane protein</topology>
    </subcellularLocation>
    <subcellularLocation>
        <location evidence="1">Membrane</location>
        <topology evidence="1">Multi-pass membrane protein</topology>
    </subcellularLocation>
</comment>
<feature type="transmembrane region" description="Helical" evidence="7">
    <location>
        <begin position="224"/>
        <end position="242"/>
    </location>
</feature>
<dbReference type="GO" id="GO:0065002">
    <property type="term" value="P:intracellular protein transmembrane transport"/>
    <property type="evidence" value="ECO:0007669"/>
    <property type="project" value="TreeGrafter"/>
</dbReference>
<feature type="transmembrane region" description="Helical" evidence="7">
    <location>
        <begin position="201"/>
        <end position="218"/>
    </location>
</feature>
<dbReference type="NCBIfam" id="TIGR00945">
    <property type="entry name" value="tatC"/>
    <property type="match status" value="1"/>
</dbReference>
<evidence type="ECO:0000256" key="7">
    <source>
        <dbReference type="HAMAP-Rule" id="MF_00902"/>
    </source>
</evidence>
<evidence type="ECO:0000256" key="2">
    <source>
        <dbReference type="ARBA" id="ARBA00022692"/>
    </source>
</evidence>
<evidence type="ECO:0000256" key="4">
    <source>
        <dbReference type="ARBA" id="ARBA00022989"/>
    </source>
</evidence>
<dbReference type="InterPro" id="IPR019820">
    <property type="entry name" value="Sec-indep_translocase_CS"/>
</dbReference>
<evidence type="ECO:0000313" key="9">
    <source>
        <dbReference type="EMBL" id="HCT15405.1"/>
    </source>
</evidence>
<feature type="transmembrane region" description="Helical" evidence="7">
    <location>
        <begin position="118"/>
        <end position="142"/>
    </location>
</feature>
<evidence type="ECO:0000256" key="8">
    <source>
        <dbReference type="SAM" id="MobiDB-lite"/>
    </source>
</evidence>
<name>A0A3D4T254_9CORY</name>
<dbReference type="PANTHER" id="PTHR30371:SF0">
    <property type="entry name" value="SEC-INDEPENDENT PROTEIN TRANSLOCASE PROTEIN TATC, CHLOROPLASTIC-RELATED"/>
    <property type="match status" value="1"/>
</dbReference>
<dbReference type="Proteomes" id="UP000261739">
    <property type="component" value="Unassembled WGS sequence"/>
</dbReference>
<keyword evidence="3 7" id="KW-0653">Protein transport</keyword>
<dbReference type="GO" id="GO:0009977">
    <property type="term" value="F:proton motive force dependent protein transmembrane transporter activity"/>
    <property type="evidence" value="ECO:0007669"/>
    <property type="project" value="TreeGrafter"/>
</dbReference>
<organism evidence="9 10">
    <name type="scientific">Corynebacterium nuruki</name>
    <dbReference type="NCBI Taxonomy" id="1032851"/>
    <lineage>
        <taxon>Bacteria</taxon>
        <taxon>Bacillati</taxon>
        <taxon>Actinomycetota</taxon>
        <taxon>Actinomycetes</taxon>
        <taxon>Mycobacteriales</taxon>
        <taxon>Corynebacteriaceae</taxon>
        <taxon>Corynebacterium</taxon>
    </lineage>
</organism>
<dbReference type="AlphaFoldDB" id="A0A3D4T254"/>
<dbReference type="RefSeq" id="WP_010118574.1">
    <property type="nucleotide sequence ID" value="NZ_DAITTW010000079.1"/>
</dbReference>
<comment type="caution">
    <text evidence="9">The sequence shown here is derived from an EMBL/GenBank/DDBJ whole genome shotgun (WGS) entry which is preliminary data.</text>
</comment>
<dbReference type="STRING" id="863239.GCA_000213935_02725"/>
<keyword evidence="6 7" id="KW-0472">Membrane</keyword>
<keyword evidence="4 7" id="KW-1133">Transmembrane helix</keyword>
<evidence type="ECO:0000256" key="1">
    <source>
        <dbReference type="ARBA" id="ARBA00004141"/>
    </source>
</evidence>